<evidence type="ECO:0000313" key="3">
    <source>
        <dbReference type="Proteomes" id="UP001589854"/>
    </source>
</evidence>
<evidence type="ECO:0000256" key="1">
    <source>
        <dbReference type="SAM" id="MobiDB-lite"/>
    </source>
</evidence>
<feature type="region of interest" description="Disordered" evidence="1">
    <location>
        <begin position="1"/>
        <end position="21"/>
    </location>
</feature>
<sequence>MRTDRKGSGSTGRPASKEQTIEDKLKKAEAKIKLNGFIKNLPFIWGFQRS</sequence>
<accession>A0ABV6GI87</accession>
<comment type="caution">
    <text evidence="2">The sequence shown here is derived from an EMBL/GenBank/DDBJ whole genome shotgun (WGS) entry which is preliminary data.</text>
</comment>
<evidence type="ECO:0000313" key="2">
    <source>
        <dbReference type="EMBL" id="MFC0273394.1"/>
    </source>
</evidence>
<dbReference type="Proteomes" id="UP001589854">
    <property type="component" value="Unassembled WGS sequence"/>
</dbReference>
<dbReference type="EMBL" id="JBHLVO010000020">
    <property type="protein sequence ID" value="MFC0273394.1"/>
    <property type="molecule type" value="Genomic_DNA"/>
</dbReference>
<protein>
    <submittedName>
        <fullName evidence="2">Uncharacterized protein</fullName>
    </submittedName>
</protein>
<proteinExistence type="predicted"/>
<gene>
    <name evidence="2" type="ORF">ACFFIX_18495</name>
</gene>
<organism evidence="2 3">
    <name type="scientific">Metabacillus herbersteinensis</name>
    <dbReference type="NCBI Taxonomy" id="283816"/>
    <lineage>
        <taxon>Bacteria</taxon>
        <taxon>Bacillati</taxon>
        <taxon>Bacillota</taxon>
        <taxon>Bacilli</taxon>
        <taxon>Bacillales</taxon>
        <taxon>Bacillaceae</taxon>
        <taxon>Metabacillus</taxon>
    </lineage>
</organism>
<keyword evidence="3" id="KW-1185">Reference proteome</keyword>
<reference evidence="2 3" key="1">
    <citation type="submission" date="2024-09" db="EMBL/GenBank/DDBJ databases">
        <authorList>
            <person name="Sun Q."/>
            <person name="Mori K."/>
        </authorList>
    </citation>
    <scope>NUCLEOTIDE SEQUENCE [LARGE SCALE GENOMIC DNA]</scope>
    <source>
        <strain evidence="2 3">CCM 7228</strain>
    </source>
</reference>
<name>A0ABV6GI87_9BACI</name>